<dbReference type="OrthoDB" id="4790705at2"/>
<evidence type="ECO:0000313" key="2">
    <source>
        <dbReference type="EMBL" id="EYT47750.1"/>
    </source>
</evidence>
<dbReference type="AlphaFoldDB" id="A0A022KTF6"/>
<feature type="region of interest" description="Disordered" evidence="1">
    <location>
        <begin position="1"/>
        <end position="26"/>
    </location>
</feature>
<dbReference type="HOGENOM" id="CLU_632628_0_0_11"/>
<evidence type="ECO:0000256" key="1">
    <source>
        <dbReference type="SAM" id="MobiDB-lite"/>
    </source>
</evidence>
<dbReference type="RefSeq" id="WP_017824225.1">
    <property type="nucleotide sequence ID" value="NZ_AORC01000024.1"/>
</dbReference>
<name>A0A022KTF6_9MICO</name>
<dbReference type="EMBL" id="AORC01000024">
    <property type="protein sequence ID" value="EYT47750.1"/>
    <property type="molecule type" value="Genomic_DNA"/>
</dbReference>
<accession>A0A022KTF6</accession>
<keyword evidence="3" id="KW-1185">Reference proteome</keyword>
<evidence type="ECO:0000313" key="3">
    <source>
        <dbReference type="Proteomes" id="UP000019754"/>
    </source>
</evidence>
<comment type="caution">
    <text evidence="2">The sequence shown here is derived from an EMBL/GenBank/DDBJ whole genome shotgun (WGS) entry which is preliminary data.</text>
</comment>
<organism evidence="2 3">
    <name type="scientific">Brachybacterium muris UCD-AY4</name>
    <dbReference type="NCBI Taxonomy" id="1249481"/>
    <lineage>
        <taxon>Bacteria</taxon>
        <taxon>Bacillati</taxon>
        <taxon>Actinomycetota</taxon>
        <taxon>Actinomycetes</taxon>
        <taxon>Micrococcales</taxon>
        <taxon>Dermabacteraceae</taxon>
        <taxon>Brachybacterium</taxon>
    </lineage>
</organism>
<feature type="compositionally biased region" description="Basic residues" evidence="1">
    <location>
        <begin position="1"/>
        <end position="10"/>
    </location>
</feature>
<reference evidence="2 3" key="1">
    <citation type="journal article" date="2013" name="Genome Announc.">
        <title>Draft genome sequence of an Actinobacterium, Brachybacterium muris strain UCD-AY4.</title>
        <authorList>
            <person name="Lo J.R."/>
            <person name="Lang J.M."/>
            <person name="Darling A.E."/>
            <person name="Eisen J.A."/>
            <person name="Coil D.A."/>
        </authorList>
    </citation>
    <scope>NUCLEOTIDE SEQUENCE [LARGE SCALE GENOMIC DNA]</scope>
    <source>
        <strain evidence="2 3">UCD-AY4</strain>
    </source>
</reference>
<dbReference type="Proteomes" id="UP000019754">
    <property type="component" value="Unassembled WGS sequence"/>
</dbReference>
<gene>
    <name evidence="2" type="ORF">D641_0114525</name>
</gene>
<sequence length="507" mass="55911">MPKKKHRRGTQRSGPQRGPSHAFERSDRRMERDLHALLAQFVLWRREAVSTDQADEEAAHVEPLLRLKAEQLDSADPTYWTEELIEVLLTEVVPRKVIQPREMVMAQVPALGQFFAFLDEHQRWHPDGIDVDRARSVLEGLEFSALEAADDPTARSFTGNILVHASTLGVDLSTPELFDAYMQWYNTALTNTERHEISDTGRLANPSMPFEASHWTGSGSDFCGGPDPADVPDKEPGLPWFLPDNSTLEEPLLALERAEDDMEELTAAHGDVRLVQRAARLLEFLGKGRQVTSTGALRLADVRTLVEEWEIDTGPFAVTSMWQVDEIAGPWSALIAGGWVTLTSTRAYPEQHDHAPYVPASEDPEAFTTFARAVMLMLLITLVQNDPDEGGFRGGPDTFAALLFAASPDGLTLPDANSILAELASHDHGEHSARKADFPAGSDQMWQMWRVQADLMHLSRCGLLRQDPAAGAEQEEVPGPEGSTFRSNLAVFAAVITAVDATRQGGV</sequence>
<protein>
    <submittedName>
        <fullName evidence="2">Uncharacterized protein</fullName>
    </submittedName>
</protein>
<proteinExistence type="predicted"/>